<dbReference type="InterPro" id="IPR008258">
    <property type="entry name" value="Transglycosylase_SLT_dom_1"/>
</dbReference>
<proteinExistence type="predicted"/>
<feature type="domain" description="Transglycosylase SLT" evidence="1">
    <location>
        <begin position="97"/>
        <end position="172"/>
    </location>
</feature>
<accession>A0A1F7YQY1</accession>
<gene>
    <name evidence="2" type="ORF">A2801_04055</name>
</gene>
<dbReference type="InterPro" id="IPR023346">
    <property type="entry name" value="Lysozyme-like_dom_sf"/>
</dbReference>
<name>A0A1F7YQY1_9BACT</name>
<dbReference type="AlphaFoldDB" id="A0A1F7YQY1"/>
<organism evidence="2 3">
    <name type="scientific">Candidatus Woesebacteria bacterium RIFCSPHIGHO2_01_FULL_41_10</name>
    <dbReference type="NCBI Taxonomy" id="1802500"/>
    <lineage>
        <taxon>Bacteria</taxon>
        <taxon>Candidatus Woeseibacteriota</taxon>
    </lineage>
</organism>
<reference evidence="2 3" key="1">
    <citation type="journal article" date="2016" name="Nat. Commun.">
        <title>Thousands of microbial genomes shed light on interconnected biogeochemical processes in an aquifer system.</title>
        <authorList>
            <person name="Anantharaman K."/>
            <person name="Brown C.T."/>
            <person name="Hug L.A."/>
            <person name="Sharon I."/>
            <person name="Castelle C.J."/>
            <person name="Probst A.J."/>
            <person name="Thomas B.C."/>
            <person name="Singh A."/>
            <person name="Wilkins M.J."/>
            <person name="Karaoz U."/>
            <person name="Brodie E.L."/>
            <person name="Williams K.H."/>
            <person name="Hubbard S.S."/>
            <person name="Banfield J.F."/>
        </authorList>
    </citation>
    <scope>NUCLEOTIDE SEQUENCE [LARGE SCALE GENOMIC DNA]</scope>
</reference>
<comment type="caution">
    <text evidence="2">The sequence shown here is derived from an EMBL/GenBank/DDBJ whole genome shotgun (WGS) entry which is preliminary data.</text>
</comment>
<dbReference type="EMBL" id="MGGM01000021">
    <property type="protein sequence ID" value="OGM29018.1"/>
    <property type="molecule type" value="Genomic_DNA"/>
</dbReference>
<dbReference type="SUPFAM" id="SSF53955">
    <property type="entry name" value="Lysozyme-like"/>
    <property type="match status" value="1"/>
</dbReference>
<dbReference type="STRING" id="1802500.A2801_04055"/>
<evidence type="ECO:0000259" key="1">
    <source>
        <dbReference type="Pfam" id="PF01464"/>
    </source>
</evidence>
<dbReference type="Pfam" id="PF01464">
    <property type="entry name" value="SLT"/>
    <property type="match status" value="1"/>
</dbReference>
<sequence length="198" mass="21269">MWQIPRTILLEATALALLFPVLLAQNNPQIASRSTIRNMEIASVKSDPSSMELFASKPGKVEPTPTPTAVPVPTPLVQVAAVSYQKPAVVSSNAVDLINKYASEYGANPHVMIMIAQCESGMRPEALSPSGAYAGMFQFVSSTWISNRKAMGEDSNPDLRFNGEEAIKTAAFKMGRDGYGAWPVCSKKAFAQLGMASQ</sequence>
<evidence type="ECO:0000313" key="2">
    <source>
        <dbReference type="EMBL" id="OGM29018.1"/>
    </source>
</evidence>
<dbReference type="Gene3D" id="1.10.530.10">
    <property type="match status" value="1"/>
</dbReference>
<protein>
    <recommendedName>
        <fullName evidence="1">Transglycosylase SLT domain-containing protein</fullName>
    </recommendedName>
</protein>
<evidence type="ECO:0000313" key="3">
    <source>
        <dbReference type="Proteomes" id="UP000177263"/>
    </source>
</evidence>
<dbReference type="Proteomes" id="UP000177263">
    <property type="component" value="Unassembled WGS sequence"/>
</dbReference>